<comment type="caution">
    <text evidence="1">The sequence shown here is derived from an EMBL/GenBank/DDBJ whole genome shotgun (WGS) entry which is preliminary data.</text>
</comment>
<sequence length="73" mass="7529">MLRSGFPLTISLSSFFHPLTGLVSFGDDIVTAFSLGNHSAGQGQLQVCHLCPTSANSINPRPASGSRGLTPTG</sequence>
<proteinExistence type="predicted"/>
<dbReference type="AlphaFoldDB" id="A0A9P8VMV8"/>
<name>A0A9P8VMV8_9PEZI</name>
<dbReference type="Proteomes" id="UP000770015">
    <property type="component" value="Unassembled WGS sequence"/>
</dbReference>
<gene>
    <name evidence="1" type="ORF">F5X68DRAFT_198621</name>
</gene>
<reference evidence="1" key="1">
    <citation type="journal article" date="2021" name="Nat. Commun.">
        <title>Genetic determinants of endophytism in the Arabidopsis root mycobiome.</title>
        <authorList>
            <person name="Mesny F."/>
            <person name="Miyauchi S."/>
            <person name="Thiergart T."/>
            <person name="Pickel B."/>
            <person name="Atanasova L."/>
            <person name="Karlsson M."/>
            <person name="Huettel B."/>
            <person name="Barry K.W."/>
            <person name="Haridas S."/>
            <person name="Chen C."/>
            <person name="Bauer D."/>
            <person name="Andreopoulos W."/>
            <person name="Pangilinan J."/>
            <person name="LaButti K."/>
            <person name="Riley R."/>
            <person name="Lipzen A."/>
            <person name="Clum A."/>
            <person name="Drula E."/>
            <person name="Henrissat B."/>
            <person name="Kohler A."/>
            <person name="Grigoriev I.V."/>
            <person name="Martin F.M."/>
            <person name="Hacquard S."/>
        </authorList>
    </citation>
    <scope>NUCLEOTIDE SEQUENCE</scope>
    <source>
        <strain evidence="1">MPI-SDFR-AT-0117</strain>
    </source>
</reference>
<organism evidence="1 2">
    <name type="scientific">Plectosphaerella plurivora</name>
    <dbReference type="NCBI Taxonomy" id="936078"/>
    <lineage>
        <taxon>Eukaryota</taxon>
        <taxon>Fungi</taxon>
        <taxon>Dikarya</taxon>
        <taxon>Ascomycota</taxon>
        <taxon>Pezizomycotina</taxon>
        <taxon>Sordariomycetes</taxon>
        <taxon>Hypocreomycetidae</taxon>
        <taxon>Glomerellales</taxon>
        <taxon>Plectosphaerellaceae</taxon>
        <taxon>Plectosphaerella</taxon>
    </lineage>
</organism>
<keyword evidence="2" id="KW-1185">Reference proteome</keyword>
<dbReference type="EMBL" id="JAGSXJ010000002">
    <property type="protein sequence ID" value="KAH6695585.1"/>
    <property type="molecule type" value="Genomic_DNA"/>
</dbReference>
<accession>A0A9P8VMV8</accession>
<evidence type="ECO:0000313" key="1">
    <source>
        <dbReference type="EMBL" id="KAH6695585.1"/>
    </source>
</evidence>
<protein>
    <submittedName>
        <fullName evidence="1">Uncharacterized protein</fullName>
    </submittedName>
</protein>
<evidence type="ECO:0000313" key="2">
    <source>
        <dbReference type="Proteomes" id="UP000770015"/>
    </source>
</evidence>